<dbReference type="RefSeq" id="WP_068375208.1">
    <property type="nucleotide sequence ID" value="NZ_LSNE01000003.1"/>
</dbReference>
<name>A0A136A5N1_9ALTE</name>
<organism evidence="2 3">
    <name type="scientific">Paraglaciecola hydrolytica</name>
    <dbReference type="NCBI Taxonomy" id="1799789"/>
    <lineage>
        <taxon>Bacteria</taxon>
        <taxon>Pseudomonadati</taxon>
        <taxon>Pseudomonadota</taxon>
        <taxon>Gammaproteobacteria</taxon>
        <taxon>Alteromonadales</taxon>
        <taxon>Alteromonadaceae</taxon>
        <taxon>Paraglaciecola</taxon>
    </lineage>
</organism>
<keyword evidence="1" id="KW-0472">Membrane</keyword>
<feature type="transmembrane region" description="Helical" evidence="1">
    <location>
        <begin position="12"/>
        <end position="39"/>
    </location>
</feature>
<evidence type="ECO:0000313" key="3">
    <source>
        <dbReference type="Proteomes" id="UP000070299"/>
    </source>
</evidence>
<comment type="caution">
    <text evidence="2">The sequence shown here is derived from an EMBL/GenBank/DDBJ whole genome shotgun (WGS) entry which is preliminary data.</text>
</comment>
<dbReference type="OrthoDB" id="6388684at2"/>
<evidence type="ECO:0000313" key="2">
    <source>
        <dbReference type="EMBL" id="KXI30533.1"/>
    </source>
</evidence>
<sequence length="73" mass="8207">MKKKFRIALGGLFALVGIVFFIIPGSMLVLILGLMMLSYDLPKARTALRYCQNAMSKSARKLDAYLLRRKLGN</sequence>
<reference evidence="3" key="1">
    <citation type="submission" date="2016-02" db="EMBL/GenBank/DDBJ databases">
        <authorList>
            <person name="Schultz-Johansen M."/>
            <person name="Glaring M.A."/>
            <person name="Bech P.K."/>
            <person name="Stougaard P."/>
        </authorList>
    </citation>
    <scope>NUCLEOTIDE SEQUENCE [LARGE SCALE GENOMIC DNA]</scope>
    <source>
        <strain evidence="3">S66</strain>
    </source>
</reference>
<keyword evidence="1" id="KW-1133">Transmembrane helix</keyword>
<proteinExistence type="predicted"/>
<evidence type="ECO:0000256" key="1">
    <source>
        <dbReference type="SAM" id="Phobius"/>
    </source>
</evidence>
<gene>
    <name evidence="2" type="ORF">AX660_07825</name>
</gene>
<keyword evidence="3" id="KW-1185">Reference proteome</keyword>
<dbReference type="Proteomes" id="UP000070299">
    <property type="component" value="Unassembled WGS sequence"/>
</dbReference>
<protein>
    <submittedName>
        <fullName evidence="2">Tellurium resistance protein TerC</fullName>
    </submittedName>
</protein>
<dbReference type="EMBL" id="LSNE01000003">
    <property type="protein sequence ID" value="KXI30533.1"/>
    <property type="molecule type" value="Genomic_DNA"/>
</dbReference>
<dbReference type="AlphaFoldDB" id="A0A136A5N1"/>
<keyword evidence="1" id="KW-0812">Transmembrane</keyword>
<accession>A0A136A5N1</accession>